<evidence type="ECO:0008006" key="5">
    <source>
        <dbReference type="Google" id="ProtNLM"/>
    </source>
</evidence>
<evidence type="ECO:0000259" key="2">
    <source>
        <dbReference type="Pfam" id="PF23400"/>
    </source>
</evidence>
<keyword evidence="4" id="KW-1185">Reference proteome</keyword>
<dbReference type="InterPro" id="IPR011856">
    <property type="entry name" value="tRNA_endonuc-like_dom_sf"/>
</dbReference>
<accession>F8E7K7</accession>
<dbReference type="AlphaFoldDB" id="F8E7K7"/>
<dbReference type="KEGG" id="fsi:Flexsi_1344"/>
<evidence type="ECO:0000313" key="4">
    <source>
        <dbReference type="Proteomes" id="UP000006621"/>
    </source>
</evidence>
<dbReference type="STRING" id="717231.Flexsi_1344"/>
<dbReference type="Pfam" id="PF23400">
    <property type="entry name" value="CARF_Card1"/>
    <property type="match status" value="1"/>
</dbReference>
<evidence type="ECO:0000259" key="1">
    <source>
        <dbReference type="Pfam" id="PF09002"/>
    </source>
</evidence>
<organism evidence="3 4">
    <name type="scientific">Flexistipes sinusarabici (strain ATCC 49648 / DSM 4947 / MAS 10)</name>
    <dbReference type="NCBI Taxonomy" id="717231"/>
    <lineage>
        <taxon>Bacteria</taxon>
        <taxon>Pseudomonadati</taxon>
        <taxon>Deferribacterota</taxon>
        <taxon>Deferribacteres</taxon>
        <taxon>Deferribacterales</taxon>
        <taxon>Flexistipitaceae</taxon>
        <taxon>Flexistipes</taxon>
    </lineage>
</organism>
<dbReference type="Gene3D" id="3.40.50.10770">
    <property type="entry name" value="Hypothetical protein VC1899 like domain (Restriction endonuclease-like)"/>
    <property type="match status" value="1"/>
</dbReference>
<dbReference type="RefSeq" id="WP_013886477.1">
    <property type="nucleotide sequence ID" value="NC_015672.1"/>
</dbReference>
<dbReference type="Proteomes" id="UP000006621">
    <property type="component" value="Chromosome"/>
</dbReference>
<dbReference type="Gene3D" id="3.40.1350.10">
    <property type="match status" value="1"/>
</dbReference>
<proteinExistence type="predicted"/>
<dbReference type="InterPro" id="IPR015093">
    <property type="entry name" value="Card1_endonucl_dom"/>
</dbReference>
<dbReference type="eggNOG" id="COG4006">
    <property type="taxonomic scope" value="Bacteria"/>
</dbReference>
<dbReference type="Pfam" id="PF09002">
    <property type="entry name" value="Card1_endonuc"/>
    <property type="match status" value="1"/>
</dbReference>
<dbReference type="InterPro" id="IPR011335">
    <property type="entry name" value="Restrct_endonuc-II-like"/>
</dbReference>
<feature type="domain" description="Card1 CARF" evidence="2">
    <location>
        <begin position="5"/>
        <end position="147"/>
    </location>
</feature>
<evidence type="ECO:0000313" key="3">
    <source>
        <dbReference type="EMBL" id="AEI14994.1"/>
    </source>
</evidence>
<dbReference type="HOGENOM" id="CLU_717046_0_0_0"/>
<dbReference type="InterPro" id="IPR056339">
    <property type="entry name" value="CARF_Card1"/>
</dbReference>
<name>F8E7K7_FLESM</name>
<dbReference type="SUPFAM" id="SSF52980">
    <property type="entry name" value="Restriction endonuclease-like"/>
    <property type="match status" value="1"/>
</dbReference>
<protein>
    <recommendedName>
        <fullName evidence="5">DUF1887 family protein</fullName>
    </recommendedName>
</protein>
<dbReference type="GO" id="GO:0003676">
    <property type="term" value="F:nucleic acid binding"/>
    <property type="evidence" value="ECO:0007669"/>
    <property type="project" value="InterPro"/>
</dbReference>
<reference evidence="4" key="2">
    <citation type="submission" date="2011-06" db="EMBL/GenBank/DDBJ databases">
        <title>The complete genome of Flexistipes sinusarabici DSM 4947.</title>
        <authorList>
            <person name="Lucas S."/>
            <person name="Han J."/>
            <person name="Lapidus A."/>
            <person name="Bruce D."/>
            <person name="Goodwin L."/>
            <person name="Pitluck S."/>
            <person name="Peters L."/>
            <person name="Kyrpides N."/>
            <person name="Mavromatis K."/>
            <person name="Ivanova N."/>
            <person name="Mikhailova N."/>
            <person name="Chertkov O."/>
            <person name="Detter J.C."/>
            <person name="Tapia R."/>
            <person name="Han C."/>
            <person name="Land M."/>
            <person name="Hauser L."/>
            <person name="Markowitz V."/>
            <person name="Cheng J.-F."/>
            <person name="Hugenholtz P."/>
            <person name="Woyke T."/>
            <person name="Wu D."/>
            <person name="Spring S."/>
            <person name="Schroeder M."/>
            <person name="Brambilla E."/>
            <person name="Klenk H.-P."/>
            <person name="Eisen J.A."/>
        </authorList>
    </citation>
    <scope>NUCLEOTIDE SEQUENCE [LARGE SCALE GENOMIC DNA]</scope>
    <source>
        <strain evidence="4">DSM 4947 / MAS 10</strain>
    </source>
</reference>
<dbReference type="EMBL" id="CP002858">
    <property type="protein sequence ID" value="AEI14994.1"/>
    <property type="molecule type" value="Genomic_DNA"/>
</dbReference>
<sequence length="390" mass="45626">MADNILITMVSDQTVPNIVFVKEAIDKFGCNKFVFVTTKEMKEKNKTKNIQKVCNLSDESLQVLVVESDDFNDNLKKLNSLDIRNSDKIYANLTTGTKIMSLALFEFAKNYVKSENLYYFTFGKDTFVNILSGATYRVENKITIQEYLDAYGVNISNKDKLQNKKECAEKRKELTYQIWNLFNNNPSEIKENAEKIRTYFNSSKVKGKEKKINIEELKTNASYFINKLNLNFDNETKKRLKHWIEYLTGGWFEELIYFKTKEFLEIENNEYIQIGMEIEHGGKNELDVAVCYNNNLYYLECKTGLGEKERDVLTGTFYKLSHLKDNENFGLGMTNALISLDDKVLYDKKGELQAKYKDSVRYYRLKFFGWKDIKEKGLENIIKEIFNKGE</sequence>
<gene>
    <name evidence="3" type="ordered locus">Flexsi_1344</name>
</gene>
<reference evidence="3 4" key="1">
    <citation type="journal article" date="2011" name="Stand. Genomic Sci.">
        <title>Genome sequence of the moderately thermophilic halophile Flexistipes sinusarabici strain (MAS10).</title>
        <authorList>
            <person name="Lapidus A."/>
            <person name="Chertkov O."/>
            <person name="Nolan M."/>
            <person name="Lucas S."/>
            <person name="Hammon N."/>
            <person name="Deshpande S."/>
            <person name="Cheng J.F."/>
            <person name="Tapia R."/>
            <person name="Han C."/>
            <person name="Goodwin L."/>
            <person name="Pitluck S."/>
            <person name="Liolios K."/>
            <person name="Pagani I."/>
            <person name="Ivanova N."/>
            <person name="Huntemann M."/>
            <person name="Mavromatis K."/>
            <person name="Mikhailova N."/>
            <person name="Pati A."/>
            <person name="Chen A."/>
            <person name="Palaniappan K."/>
            <person name="Land M."/>
            <person name="Hauser L."/>
            <person name="Brambilla E.M."/>
            <person name="Rohde M."/>
            <person name="Abt B."/>
            <person name="Spring S."/>
            <person name="Goker M."/>
            <person name="Bristow J."/>
            <person name="Eisen J.A."/>
            <person name="Markowitz V."/>
            <person name="Hugenholtz P."/>
            <person name="Kyrpides N.C."/>
            <person name="Klenk H.P."/>
            <person name="Woyke T."/>
        </authorList>
    </citation>
    <scope>NUCLEOTIDE SEQUENCE [LARGE SCALE GENOMIC DNA]</scope>
    <source>
        <strain evidence="4">DSM 4947 / MAS 10</strain>
    </source>
</reference>
<feature type="domain" description="Card1 endonuclease" evidence="1">
    <location>
        <begin position="245"/>
        <end position="339"/>
    </location>
</feature>